<evidence type="ECO:0000313" key="2">
    <source>
        <dbReference type="EMBL" id="NEN79090.1"/>
    </source>
</evidence>
<comment type="caution">
    <text evidence="2">The sequence shown here is derived from an EMBL/GenBank/DDBJ whole genome shotgun (WGS) entry which is preliminary data.</text>
</comment>
<name>A0A6P0HLB9_9ACTN</name>
<proteinExistence type="predicted"/>
<reference evidence="2 3" key="1">
    <citation type="journal article" date="2014" name="Int. J. Syst. Evol. Microbiol.">
        <title>Nocardioides zeae sp. nov., isolated from the stem of Zea mays.</title>
        <authorList>
            <person name="Glaeser S.P."/>
            <person name="McInroy J.A."/>
            <person name="Busse H.J."/>
            <person name="Kampfer P."/>
        </authorList>
    </citation>
    <scope>NUCLEOTIDE SEQUENCE [LARGE SCALE GENOMIC DNA]</scope>
    <source>
        <strain evidence="2 3">JCM 30728</strain>
    </source>
</reference>
<organism evidence="2 3">
    <name type="scientific">Nocardioides zeae</name>
    <dbReference type="NCBI Taxonomy" id="1457234"/>
    <lineage>
        <taxon>Bacteria</taxon>
        <taxon>Bacillati</taxon>
        <taxon>Actinomycetota</taxon>
        <taxon>Actinomycetes</taxon>
        <taxon>Propionibacteriales</taxon>
        <taxon>Nocardioidaceae</taxon>
        <taxon>Nocardioides</taxon>
    </lineage>
</organism>
<dbReference type="EMBL" id="JAAGXA010000008">
    <property type="protein sequence ID" value="NEN79090.1"/>
    <property type="molecule type" value="Genomic_DNA"/>
</dbReference>
<evidence type="ECO:0000256" key="1">
    <source>
        <dbReference type="SAM" id="Phobius"/>
    </source>
</evidence>
<dbReference type="AlphaFoldDB" id="A0A6P0HLB9"/>
<keyword evidence="1" id="KW-0812">Transmembrane</keyword>
<evidence type="ECO:0000313" key="3">
    <source>
        <dbReference type="Proteomes" id="UP000468687"/>
    </source>
</evidence>
<keyword evidence="1" id="KW-0472">Membrane</keyword>
<protein>
    <recommendedName>
        <fullName evidence="4">DUF4190 domain-containing protein</fullName>
    </recommendedName>
</protein>
<sequence length="79" mass="8007">MSQTAPAAPSSSARVMTIIAFVLGAIGLIFFPIVFGPVGAVLGFIGLAKGDRLGLWAGIFCIAATIAGIALSYAVYSNM</sequence>
<evidence type="ECO:0008006" key="4">
    <source>
        <dbReference type="Google" id="ProtNLM"/>
    </source>
</evidence>
<dbReference type="RefSeq" id="WP_163772638.1">
    <property type="nucleotide sequence ID" value="NZ_JAAGXA010000008.1"/>
</dbReference>
<keyword evidence="1" id="KW-1133">Transmembrane helix</keyword>
<dbReference type="Proteomes" id="UP000468687">
    <property type="component" value="Unassembled WGS sequence"/>
</dbReference>
<gene>
    <name evidence="2" type="ORF">G3T38_12455</name>
</gene>
<feature type="transmembrane region" description="Helical" evidence="1">
    <location>
        <begin position="21"/>
        <end position="47"/>
    </location>
</feature>
<keyword evidence="3" id="KW-1185">Reference proteome</keyword>
<accession>A0A6P0HLB9</accession>
<feature type="transmembrane region" description="Helical" evidence="1">
    <location>
        <begin position="53"/>
        <end position="76"/>
    </location>
</feature>